<keyword evidence="3" id="KW-0804">Transcription</keyword>
<dbReference type="SUPFAM" id="SSF46785">
    <property type="entry name" value="Winged helix' DNA-binding domain"/>
    <property type="match status" value="1"/>
</dbReference>
<dbReference type="InterPro" id="IPR036390">
    <property type="entry name" value="WH_DNA-bd_sf"/>
</dbReference>
<evidence type="ECO:0000256" key="1">
    <source>
        <dbReference type="ARBA" id="ARBA00023015"/>
    </source>
</evidence>
<dbReference type="InterPro" id="IPR036388">
    <property type="entry name" value="WH-like_DNA-bd_sf"/>
</dbReference>
<gene>
    <name evidence="5" type="ORF">HNR32_001932</name>
</gene>
<dbReference type="GO" id="GO:0003677">
    <property type="term" value="F:DNA binding"/>
    <property type="evidence" value="ECO:0007669"/>
    <property type="project" value="UniProtKB-KW"/>
</dbReference>
<organism evidence="5 6">
    <name type="scientific">Pectinatus brassicae</name>
    <dbReference type="NCBI Taxonomy" id="862415"/>
    <lineage>
        <taxon>Bacteria</taxon>
        <taxon>Bacillati</taxon>
        <taxon>Bacillota</taxon>
        <taxon>Negativicutes</taxon>
        <taxon>Selenomonadales</taxon>
        <taxon>Selenomonadaceae</taxon>
        <taxon>Pectinatus</taxon>
    </lineage>
</organism>
<dbReference type="AlphaFoldDB" id="A0A840UPY4"/>
<evidence type="ECO:0000313" key="6">
    <source>
        <dbReference type="Proteomes" id="UP000559117"/>
    </source>
</evidence>
<dbReference type="PANTHER" id="PTHR43537:SF5">
    <property type="entry name" value="UXU OPERON TRANSCRIPTIONAL REGULATOR"/>
    <property type="match status" value="1"/>
</dbReference>
<dbReference type="InterPro" id="IPR000524">
    <property type="entry name" value="Tscrpt_reg_HTH_GntR"/>
</dbReference>
<comment type="caution">
    <text evidence="5">The sequence shown here is derived from an EMBL/GenBank/DDBJ whole genome shotgun (WGS) entry which is preliminary data.</text>
</comment>
<protein>
    <submittedName>
        <fullName evidence="5">DNA-binding GntR family transcriptional regulator</fullName>
    </submittedName>
</protein>
<dbReference type="Pfam" id="PF07729">
    <property type="entry name" value="FCD"/>
    <property type="match status" value="1"/>
</dbReference>
<dbReference type="Gene3D" id="1.10.10.10">
    <property type="entry name" value="Winged helix-like DNA-binding domain superfamily/Winged helix DNA-binding domain"/>
    <property type="match status" value="1"/>
</dbReference>
<dbReference type="InterPro" id="IPR011711">
    <property type="entry name" value="GntR_C"/>
</dbReference>
<keyword evidence="6" id="KW-1185">Reference proteome</keyword>
<name>A0A840UPY4_9FIRM</name>
<dbReference type="RefSeq" id="WP_183862022.1">
    <property type="nucleotide sequence ID" value="NZ_JACHFH010000023.1"/>
</dbReference>
<reference evidence="5 6" key="1">
    <citation type="submission" date="2020-08" db="EMBL/GenBank/DDBJ databases">
        <title>Genomic Encyclopedia of Type Strains, Phase IV (KMG-IV): sequencing the most valuable type-strain genomes for metagenomic binning, comparative biology and taxonomic classification.</title>
        <authorList>
            <person name="Goeker M."/>
        </authorList>
    </citation>
    <scope>NUCLEOTIDE SEQUENCE [LARGE SCALE GENOMIC DNA]</scope>
    <source>
        <strain evidence="5 6">DSM 24661</strain>
    </source>
</reference>
<dbReference type="Gene3D" id="1.20.120.530">
    <property type="entry name" value="GntR ligand-binding domain-like"/>
    <property type="match status" value="1"/>
</dbReference>
<dbReference type="GO" id="GO:0003700">
    <property type="term" value="F:DNA-binding transcription factor activity"/>
    <property type="evidence" value="ECO:0007669"/>
    <property type="project" value="InterPro"/>
</dbReference>
<dbReference type="Proteomes" id="UP000559117">
    <property type="component" value="Unassembled WGS sequence"/>
</dbReference>
<dbReference type="PANTHER" id="PTHR43537">
    <property type="entry name" value="TRANSCRIPTIONAL REGULATOR, GNTR FAMILY"/>
    <property type="match status" value="1"/>
</dbReference>
<keyword evidence="1" id="KW-0805">Transcription regulation</keyword>
<evidence type="ECO:0000256" key="2">
    <source>
        <dbReference type="ARBA" id="ARBA00023125"/>
    </source>
</evidence>
<evidence type="ECO:0000256" key="3">
    <source>
        <dbReference type="ARBA" id="ARBA00023163"/>
    </source>
</evidence>
<feature type="domain" description="HTH gntR-type" evidence="4">
    <location>
        <begin position="6"/>
        <end position="73"/>
    </location>
</feature>
<evidence type="ECO:0000313" key="5">
    <source>
        <dbReference type="EMBL" id="MBB5336778.1"/>
    </source>
</evidence>
<keyword evidence="2 5" id="KW-0238">DNA-binding</keyword>
<dbReference type="EMBL" id="JACHFH010000023">
    <property type="protein sequence ID" value="MBB5336778.1"/>
    <property type="molecule type" value="Genomic_DNA"/>
</dbReference>
<proteinExistence type="predicted"/>
<dbReference type="Pfam" id="PF00392">
    <property type="entry name" value="GntR"/>
    <property type="match status" value="1"/>
</dbReference>
<dbReference type="PROSITE" id="PS50949">
    <property type="entry name" value="HTH_GNTR"/>
    <property type="match status" value="1"/>
</dbReference>
<dbReference type="SMART" id="SM00345">
    <property type="entry name" value="HTH_GNTR"/>
    <property type="match status" value="1"/>
</dbReference>
<sequence length="211" mass="24251">MNTASTTLKEHIYNDLFTAIVNGKYPVNTILTEKFLMDTYNVSRAPIREALMQLTGTSILCSIPRQGYKIISPNLTQIHNIVKFRTALEPAFLQIYHACITPDTINELHKLCKLFDACPINDFMTRWNYNCKFHLKLFSTYNNDYAYTSLENSLSIQTLFFVQSRHYASTSLHLTILDYLEKKDIDTAINILKADIGQFLLSTTSHTDNFS</sequence>
<dbReference type="InterPro" id="IPR008920">
    <property type="entry name" value="TF_FadR/GntR_C"/>
</dbReference>
<accession>A0A840UPY4</accession>
<dbReference type="SUPFAM" id="SSF48008">
    <property type="entry name" value="GntR ligand-binding domain-like"/>
    <property type="match status" value="1"/>
</dbReference>
<evidence type="ECO:0000259" key="4">
    <source>
        <dbReference type="PROSITE" id="PS50949"/>
    </source>
</evidence>